<gene>
    <name evidence="1" type="ORF">AVEN_61740_1</name>
</gene>
<dbReference type="Proteomes" id="UP000499080">
    <property type="component" value="Unassembled WGS sequence"/>
</dbReference>
<evidence type="ECO:0000313" key="2">
    <source>
        <dbReference type="Proteomes" id="UP000499080"/>
    </source>
</evidence>
<accession>A0A4Y2ETF5</accession>
<proteinExistence type="predicted"/>
<dbReference type="EMBL" id="BGPR01093487">
    <property type="protein sequence ID" value="GBM31185.1"/>
    <property type="molecule type" value="Genomic_DNA"/>
</dbReference>
<name>A0A4Y2ETF5_ARAVE</name>
<organism evidence="1 2">
    <name type="scientific">Araneus ventricosus</name>
    <name type="common">Orbweaver spider</name>
    <name type="synonym">Epeira ventricosa</name>
    <dbReference type="NCBI Taxonomy" id="182803"/>
    <lineage>
        <taxon>Eukaryota</taxon>
        <taxon>Metazoa</taxon>
        <taxon>Ecdysozoa</taxon>
        <taxon>Arthropoda</taxon>
        <taxon>Chelicerata</taxon>
        <taxon>Arachnida</taxon>
        <taxon>Araneae</taxon>
        <taxon>Araneomorphae</taxon>
        <taxon>Entelegynae</taxon>
        <taxon>Araneoidea</taxon>
        <taxon>Araneidae</taxon>
        <taxon>Araneus</taxon>
    </lineage>
</organism>
<reference evidence="1 2" key="1">
    <citation type="journal article" date="2019" name="Sci. Rep.">
        <title>Orb-weaving spider Araneus ventricosus genome elucidates the spidroin gene catalogue.</title>
        <authorList>
            <person name="Kono N."/>
            <person name="Nakamura H."/>
            <person name="Ohtoshi R."/>
            <person name="Moran D.A.P."/>
            <person name="Shinohara A."/>
            <person name="Yoshida Y."/>
            <person name="Fujiwara M."/>
            <person name="Mori M."/>
            <person name="Tomita M."/>
            <person name="Arakawa K."/>
        </authorList>
    </citation>
    <scope>NUCLEOTIDE SEQUENCE [LARGE SCALE GENOMIC DNA]</scope>
</reference>
<evidence type="ECO:0000313" key="1">
    <source>
        <dbReference type="EMBL" id="GBM31185.1"/>
    </source>
</evidence>
<comment type="caution">
    <text evidence="1">The sequence shown here is derived from an EMBL/GenBank/DDBJ whole genome shotgun (WGS) entry which is preliminary data.</text>
</comment>
<sequence>RKEVKRKFQSLPFPSPLNWIAHLRIGPRFSSSYSISLAGSNPIYLLYRQDIPAHHPQDRW</sequence>
<protein>
    <submittedName>
        <fullName evidence="1">Uncharacterized protein</fullName>
    </submittedName>
</protein>
<dbReference type="AlphaFoldDB" id="A0A4Y2ETF5"/>
<keyword evidence="2" id="KW-1185">Reference proteome</keyword>
<feature type="non-terminal residue" evidence="1">
    <location>
        <position position="1"/>
    </location>
</feature>